<name>A0A318JH14_9BURK</name>
<accession>A0A318JH14</accession>
<evidence type="ECO:0000313" key="5">
    <source>
        <dbReference type="Proteomes" id="UP000247792"/>
    </source>
</evidence>
<dbReference type="EMBL" id="QJKB01000004">
    <property type="protein sequence ID" value="PXX43028.1"/>
    <property type="molecule type" value="Genomic_DNA"/>
</dbReference>
<dbReference type="GO" id="GO:0043022">
    <property type="term" value="F:ribosome binding"/>
    <property type="evidence" value="ECO:0007669"/>
    <property type="project" value="InterPro"/>
</dbReference>
<evidence type="ECO:0000259" key="3">
    <source>
        <dbReference type="Pfam" id="PF19029"/>
    </source>
</evidence>
<gene>
    <name evidence="4" type="ORF">DFR42_10428</name>
</gene>
<feature type="domain" description="DUF883" evidence="3">
    <location>
        <begin position="111"/>
        <end position="137"/>
    </location>
</feature>
<reference evidence="4 5" key="1">
    <citation type="submission" date="2018-05" db="EMBL/GenBank/DDBJ databases">
        <title>Genomic Encyclopedia of Type Strains, Phase IV (KMG-IV): sequencing the most valuable type-strain genomes for metagenomic binning, comparative biology and taxonomic classification.</title>
        <authorList>
            <person name="Goeker M."/>
        </authorList>
    </citation>
    <scope>NUCLEOTIDE SEQUENCE [LARGE SCALE GENOMIC DNA]</scope>
    <source>
        <strain evidence="4 5">DSM 19792</strain>
    </source>
</reference>
<keyword evidence="2" id="KW-0812">Transmembrane</keyword>
<dbReference type="Proteomes" id="UP000247792">
    <property type="component" value="Unassembled WGS sequence"/>
</dbReference>
<evidence type="ECO:0000256" key="1">
    <source>
        <dbReference type="SAM" id="Coils"/>
    </source>
</evidence>
<dbReference type="Pfam" id="PF19029">
    <property type="entry name" value="DUF883_C"/>
    <property type="match status" value="1"/>
</dbReference>
<organism evidence="4 5">
    <name type="scientific">Undibacterium pigrum</name>
    <dbReference type="NCBI Taxonomy" id="401470"/>
    <lineage>
        <taxon>Bacteria</taxon>
        <taxon>Pseudomonadati</taxon>
        <taxon>Pseudomonadota</taxon>
        <taxon>Betaproteobacteria</taxon>
        <taxon>Burkholderiales</taxon>
        <taxon>Oxalobacteraceae</taxon>
        <taxon>Undibacterium</taxon>
    </lineage>
</organism>
<dbReference type="RefSeq" id="WP_110255595.1">
    <property type="nucleotide sequence ID" value="NZ_QJKB01000004.1"/>
</dbReference>
<comment type="caution">
    <text evidence="4">The sequence shown here is derived from an EMBL/GenBank/DDBJ whole genome shotgun (WGS) entry which is preliminary data.</text>
</comment>
<evidence type="ECO:0000256" key="2">
    <source>
        <dbReference type="SAM" id="Phobius"/>
    </source>
</evidence>
<dbReference type="OrthoDB" id="9181874at2"/>
<sequence>MQSNTIATKTNSALEAANNLASHVGSSVGNVIGVTKEAGKQISSAAQDEIQNLKADLDELVARIPSLSDVDLNAAKAALLEKFVNARDAALDATADVRTQINDGVDTVGNYVKERPLQSVAAVAGVGILIGYLLAKK</sequence>
<dbReference type="AlphaFoldDB" id="A0A318JH14"/>
<protein>
    <submittedName>
        <fullName evidence="4">ElaB/YqjD/DUF883 family membrane-anchored ribosome-binding protein</fullName>
    </submittedName>
</protein>
<proteinExistence type="predicted"/>
<feature type="coiled-coil region" evidence="1">
    <location>
        <begin position="43"/>
        <end position="70"/>
    </location>
</feature>
<keyword evidence="2" id="KW-0472">Membrane</keyword>
<dbReference type="PANTHER" id="PTHR35893:SF3">
    <property type="entry name" value="INNER MEMBRANE PROTEIN"/>
    <property type="match status" value="1"/>
</dbReference>
<evidence type="ECO:0000313" key="4">
    <source>
        <dbReference type="EMBL" id="PXX43028.1"/>
    </source>
</evidence>
<keyword evidence="5" id="KW-1185">Reference proteome</keyword>
<keyword evidence="1" id="KW-0175">Coiled coil</keyword>
<dbReference type="InterPro" id="IPR010279">
    <property type="entry name" value="YqjD/ElaB"/>
</dbReference>
<dbReference type="InterPro" id="IPR043605">
    <property type="entry name" value="DUF883_C"/>
</dbReference>
<feature type="transmembrane region" description="Helical" evidence="2">
    <location>
        <begin position="117"/>
        <end position="135"/>
    </location>
</feature>
<keyword evidence="2" id="KW-1133">Transmembrane helix</keyword>
<dbReference type="PANTHER" id="PTHR35893">
    <property type="entry name" value="INNER MEMBRANE PROTEIN-RELATED"/>
    <property type="match status" value="1"/>
</dbReference>